<keyword evidence="5 6" id="KW-0472">Membrane</keyword>
<dbReference type="RefSeq" id="WP_188458007.1">
    <property type="nucleotide sequence ID" value="NZ_BMGM01000004.1"/>
</dbReference>
<dbReference type="InterPro" id="IPR018752">
    <property type="entry name" value="DabA"/>
</dbReference>
<feature type="binding site" evidence="6">
    <location>
        <position position="293"/>
    </location>
    <ligand>
        <name>Zn(2+)</name>
        <dbReference type="ChEBI" id="CHEBI:29105"/>
    </ligand>
</feature>
<evidence type="ECO:0000256" key="1">
    <source>
        <dbReference type="ARBA" id="ARBA00022448"/>
    </source>
</evidence>
<proteinExistence type="inferred from homology"/>
<evidence type="ECO:0000256" key="4">
    <source>
        <dbReference type="ARBA" id="ARBA00022833"/>
    </source>
</evidence>
<dbReference type="EMBL" id="BMGM01000004">
    <property type="protein sequence ID" value="GGE31667.1"/>
    <property type="molecule type" value="Genomic_DNA"/>
</dbReference>
<sequence>METSKLLNTIQKASQVVGTTWPLYSFVTSNPLSGYESNPFQKACADAFKKTGNITYPEASFYTQAIEKGLLKKNKVQQILNEQKFDGSIEDFLNELEVFRKTTYVNPTHKVDRILVKWLSAFLDEGLADWQMPDKEKGFYKAWVNLAKYDGDLRIPKNEKFPKSSMEVIQAFSSSLTEKEQLKSFENHFAALPGWVGYIKNRKVNNTNWNKNYPLELTDYLAVRMLIAKHLNLDKSQGFSITKSQKQLLLIAQLCLLEVELAWQQKMVNQLELENKKTESKNRPDAQLVFCIDTRSELIRRNIETKGNYETFGYAGFFGIAMDYEVPFSGISRKSCPPILASAYKVTEKEKNHTQIKFKELEVKYKQSAFKGYFLRRMKNILPSAFGFVEGAGLAYAYQLINRTFGIAKNTNDMDSSSIETTCETEIHKAVDQGKLSIDEQAQIVQSAFYLMGFKEFAPLVVFAGHGSHTANNPFASSLDCGACAASPGRHNARMIAKLANSKEVKTVLHEKYGITIPEDTWFLGAEHNTTTDEIILFDADTPKPFEEKINQLKIDLAKARETATAERLGEKNSTKKAVRKSTDWSETRPEWGLAKNAGFVIGPRSLTEQTNLEGQCFLHSYDWKMDEDGSALNAILNGPMVVTQWINNHYYFSTVDNNNYGSGSKITHNITGKFGVIQGNGGDLKTGLPLQSVKLSDKENYHQPQRLSVFVNAPKQRIDKLISENEKIRELIENQWIHLLVINPLENNKVEKFTKSEKWNQIPTEKEPALADL</sequence>
<dbReference type="Pfam" id="PF10070">
    <property type="entry name" value="DabA"/>
    <property type="match status" value="1"/>
</dbReference>
<dbReference type="PANTHER" id="PTHR38344">
    <property type="entry name" value="UPF0753 PROTEIN AQ_863"/>
    <property type="match status" value="1"/>
</dbReference>
<dbReference type="PANTHER" id="PTHR38344:SF1">
    <property type="entry name" value="INORGANIC CARBON TRANSPORTER SUBUNIT DABA-RELATED"/>
    <property type="match status" value="1"/>
</dbReference>
<evidence type="ECO:0000256" key="2">
    <source>
        <dbReference type="ARBA" id="ARBA00022475"/>
    </source>
</evidence>
<organism evidence="7 8">
    <name type="scientific">Psychroflexus planctonicus</name>
    <dbReference type="NCBI Taxonomy" id="1526575"/>
    <lineage>
        <taxon>Bacteria</taxon>
        <taxon>Pseudomonadati</taxon>
        <taxon>Bacteroidota</taxon>
        <taxon>Flavobacteriia</taxon>
        <taxon>Flavobacteriales</taxon>
        <taxon>Flavobacteriaceae</taxon>
        <taxon>Psychroflexus</taxon>
    </lineage>
</organism>
<comment type="similarity">
    <text evidence="6">Belongs to the inorganic carbon transporter (TC 9.A.2) DabA family.</text>
</comment>
<feature type="binding site" evidence="6">
    <location>
        <position position="291"/>
    </location>
    <ligand>
        <name>Zn(2+)</name>
        <dbReference type="ChEBI" id="CHEBI:29105"/>
    </ligand>
</feature>
<comment type="subcellular location">
    <subcellularLocation>
        <location evidence="6">Cell membrane</location>
        <topology evidence="6">Peripheral membrane protein</topology>
    </subcellularLocation>
</comment>
<gene>
    <name evidence="6" type="primary">dabA</name>
    <name evidence="7" type="ORF">GCM10010832_10000</name>
</gene>
<feature type="binding site" evidence="6">
    <location>
        <position position="481"/>
    </location>
    <ligand>
        <name>Zn(2+)</name>
        <dbReference type="ChEBI" id="CHEBI:29105"/>
    </ligand>
</feature>
<comment type="subunit">
    <text evidence="6">Forms a complex with DabB.</text>
</comment>
<comment type="cofactor">
    <cofactor evidence="6">
        <name>Zn(2+)</name>
        <dbReference type="ChEBI" id="CHEBI:29105"/>
    </cofactor>
</comment>
<comment type="caution">
    <text evidence="7">The sequence shown here is derived from an EMBL/GenBank/DDBJ whole genome shotgun (WGS) entry which is preliminary data.</text>
</comment>
<evidence type="ECO:0000256" key="6">
    <source>
        <dbReference type="HAMAP-Rule" id="MF_01871"/>
    </source>
</evidence>
<evidence type="ECO:0000313" key="8">
    <source>
        <dbReference type="Proteomes" id="UP000599179"/>
    </source>
</evidence>
<evidence type="ECO:0000256" key="5">
    <source>
        <dbReference type="ARBA" id="ARBA00023136"/>
    </source>
</evidence>
<keyword evidence="1 6" id="KW-0813">Transport</keyword>
<reference evidence="8" key="1">
    <citation type="journal article" date="2019" name="Int. J. Syst. Evol. Microbiol.">
        <title>The Global Catalogue of Microorganisms (GCM) 10K type strain sequencing project: providing services to taxonomists for standard genome sequencing and annotation.</title>
        <authorList>
            <consortium name="The Broad Institute Genomics Platform"/>
            <consortium name="The Broad Institute Genome Sequencing Center for Infectious Disease"/>
            <person name="Wu L."/>
            <person name="Ma J."/>
        </authorList>
    </citation>
    <scope>NUCLEOTIDE SEQUENCE [LARGE SCALE GENOMIC DNA]</scope>
    <source>
        <strain evidence="8">CGMCC 1.12931</strain>
    </source>
</reference>
<dbReference type="Proteomes" id="UP000599179">
    <property type="component" value="Unassembled WGS sequence"/>
</dbReference>
<name>A0ABQ1SHI9_9FLAO</name>
<comment type="function">
    <text evidence="6">Part of an energy-coupled inorganic carbon pump.</text>
</comment>
<keyword evidence="8" id="KW-1185">Reference proteome</keyword>
<protein>
    <recommendedName>
        <fullName evidence="6">Probable inorganic carbon transporter subunit DabA</fullName>
    </recommendedName>
</protein>
<evidence type="ECO:0000313" key="7">
    <source>
        <dbReference type="EMBL" id="GGE31667.1"/>
    </source>
</evidence>
<accession>A0ABQ1SHI9</accession>
<evidence type="ECO:0000256" key="3">
    <source>
        <dbReference type="ARBA" id="ARBA00022723"/>
    </source>
</evidence>
<keyword evidence="2 6" id="KW-1003">Cell membrane</keyword>
<keyword evidence="3 6" id="KW-0479">Metal-binding</keyword>
<keyword evidence="4 6" id="KW-0862">Zinc</keyword>
<feature type="binding site" evidence="6">
    <location>
        <position position="466"/>
    </location>
    <ligand>
        <name>Zn(2+)</name>
        <dbReference type="ChEBI" id="CHEBI:29105"/>
    </ligand>
</feature>
<dbReference type="HAMAP" id="MF_01871">
    <property type="entry name" value="DabA"/>
    <property type="match status" value="1"/>
</dbReference>